<accession>A0A8J4QNR4</accession>
<dbReference type="GO" id="GO:0016298">
    <property type="term" value="F:lipase activity"/>
    <property type="evidence" value="ECO:0007669"/>
    <property type="project" value="TreeGrafter"/>
</dbReference>
<dbReference type="Pfam" id="PF00657">
    <property type="entry name" value="Lipase_GDSL"/>
    <property type="match status" value="1"/>
</dbReference>
<evidence type="ECO:0000313" key="4">
    <source>
        <dbReference type="EMBL" id="KAF3955836.1"/>
    </source>
</evidence>
<name>A0A8J4QNR4_9ROSI</name>
<protein>
    <submittedName>
        <fullName evidence="4">Uncharacterized protein</fullName>
    </submittedName>
</protein>
<keyword evidence="5" id="KW-1185">Reference proteome</keyword>
<proteinExistence type="inferred from homology"/>
<gene>
    <name evidence="4" type="ORF">CMV_018986</name>
</gene>
<feature type="signal peptide" evidence="3">
    <location>
        <begin position="1"/>
        <end position="24"/>
    </location>
</feature>
<reference evidence="4" key="1">
    <citation type="submission" date="2020-03" db="EMBL/GenBank/DDBJ databases">
        <title>Castanea mollissima Vanexum genome sequencing.</title>
        <authorList>
            <person name="Staton M."/>
        </authorList>
    </citation>
    <scope>NUCLEOTIDE SEQUENCE</scope>
    <source>
        <tissue evidence="4">Leaf</tissue>
    </source>
</reference>
<feature type="chain" id="PRO_5035267115" evidence="3">
    <location>
        <begin position="25"/>
        <end position="365"/>
    </location>
</feature>
<comment type="similarity">
    <text evidence="1">Belongs to the 'GDSL' lipolytic enzyme family.</text>
</comment>
<dbReference type="InterPro" id="IPR035669">
    <property type="entry name" value="SGNH_plant_lipase-like"/>
</dbReference>
<dbReference type="Gene3D" id="3.40.50.1110">
    <property type="entry name" value="SGNH hydrolase"/>
    <property type="match status" value="1"/>
</dbReference>
<dbReference type="InterPro" id="IPR036514">
    <property type="entry name" value="SGNH_hydro_sf"/>
</dbReference>
<comment type="caution">
    <text evidence="4">The sequence shown here is derived from an EMBL/GenBank/DDBJ whole genome shotgun (WGS) entry which is preliminary data.</text>
</comment>
<dbReference type="PANTHER" id="PTHR45966:SF12">
    <property type="entry name" value="GDSL ESTERASE_LIPASE 1-LIKE ISOFORM X2"/>
    <property type="match status" value="1"/>
</dbReference>
<dbReference type="PANTHER" id="PTHR45966">
    <property type="entry name" value="GDSL-LIKE LIPASE/ACYLHYDROLASE"/>
    <property type="match status" value="1"/>
</dbReference>
<dbReference type="OrthoDB" id="1600564at2759"/>
<dbReference type="EMBL" id="JRKL02003263">
    <property type="protein sequence ID" value="KAF3955836.1"/>
    <property type="molecule type" value="Genomic_DNA"/>
</dbReference>
<evidence type="ECO:0000256" key="1">
    <source>
        <dbReference type="ARBA" id="ARBA00008668"/>
    </source>
</evidence>
<sequence>MASLSCFFCVFVSLLNLISCHVQSKPNGEHKTLFVFGDSLFDPGNNQYLNGSSMEGGSISWPYGETYFNHSTGRLSDGRIVPDFVAQFAKLPILPPYLQPIAHHFTDGANFASAGAGVLVQTHPGTINLPAQLSYFKAVVKSLRQKLGDVEAKKVLMRAVYLFSIGGNDYFSFYSENPNASQSYRRQYVGMVIGNLTSVLKEIYDLGGRKIAFQNAGPLGCLPAMKARSPQLGSGCAEEPSALARLHNSALANVLKKLESKLPGFKYSIFDYYNALGDRVNNPSKYGFKNGKAACCGSGAYRGMNCGGGRNGTEPYDLCSNPSEYVWFDGGHTTETANRQLAELIWSGAPNVTSPYNVQQLFGHA</sequence>
<dbReference type="InterPro" id="IPR044552">
    <property type="entry name" value="GLIP1-5/GLL25"/>
</dbReference>
<organism evidence="4 5">
    <name type="scientific">Castanea mollissima</name>
    <name type="common">Chinese chestnut</name>
    <dbReference type="NCBI Taxonomy" id="60419"/>
    <lineage>
        <taxon>Eukaryota</taxon>
        <taxon>Viridiplantae</taxon>
        <taxon>Streptophyta</taxon>
        <taxon>Embryophyta</taxon>
        <taxon>Tracheophyta</taxon>
        <taxon>Spermatophyta</taxon>
        <taxon>Magnoliopsida</taxon>
        <taxon>eudicotyledons</taxon>
        <taxon>Gunneridae</taxon>
        <taxon>Pentapetalae</taxon>
        <taxon>rosids</taxon>
        <taxon>fabids</taxon>
        <taxon>Fagales</taxon>
        <taxon>Fagaceae</taxon>
        <taxon>Castanea</taxon>
    </lineage>
</organism>
<evidence type="ECO:0000256" key="3">
    <source>
        <dbReference type="SAM" id="SignalP"/>
    </source>
</evidence>
<dbReference type="CDD" id="cd01837">
    <property type="entry name" value="SGNH_plant_lipase_like"/>
    <property type="match status" value="1"/>
</dbReference>
<evidence type="ECO:0000256" key="2">
    <source>
        <dbReference type="ARBA" id="ARBA00022729"/>
    </source>
</evidence>
<dbReference type="AlphaFoldDB" id="A0A8J4QNR4"/>
<dbReference type="InterPro" id="IPR001087">
    <property type="entry name" value="GDSL"/>
</dbReference>
<dbReference type="Proteomes" id="UP000737018">
    <property type="component" value="Unassembled WGS sequence"/>
</dbReference>
<evidence type="ECO:0000313" key="5">
    <source>
        <dbReference type="Proteomes" id="UP000737018"/>
    </source>
</evidence>
<dbReference type="SUPFAM" id="SSF52266">
    <property type="entry name" value="SGNH hydrolase"/>
    <property type="match status" value="1"/>
</dbReference>
<keyword evidence="2 3" id="KW-0732">Signal</keyword>